<dbReference type="PROSITE" id="PS51782">
    <property type="entry name" value="LYSM"/>
    <property type="match status" value="1"/>
</dbReference>
<name>A0A413SP99_9FIRM</name>
<evidence type="ECO:0000313" key="3">
    <source>
        <dbReference type="Proteomes" id="UP000284465"/>
    </source>
</evidence>
<protein>
    <submittedName>
        <fullName evidence="2">LysM peptidoglycan-binding domain-containing protein</fullName>
    </submittedName>
</protein>
<dbReference type="SMART" id="SM00257">
    <property type="entry name" value="LysM"/>
    <property type="match status" value="1"/>
</dbReference>
<accession>A0A413SP99</accession>
<evidence type="ECO:0000313" key="2">
    <source>
        <dbReference type="EMBL" id="RHA69781.1"/>
    </source>
</evidence>
<organism evidence="2 3">
    <name type="scientific">Roseburia intestinalis</name>
    <dbReference type="NCBI Taxonomy" id="166486"/>
    <lineage>
        <taxon>Bacteria</taxon>
        <taxon>Bacillati</taxon>
        <taxon>Bacillota</taxon>
        <taxon>Clostridia</taxon>
        <taxon>Lachnospirales</taxon>
        <taxon>Lachnospiraceae</taxon>
        <taxon>Roseburia</taxon>
    </lineage>
</organism>
<dbReference type="Gene3D" id="3.10.350.10">
    <property type="entry name" value="LysM domain"/>
    <property type="match status" value="1"/>
</dbReference>
<dbReference type="PANTHER" id="PTHR34700">
    <property type="entry name" value="POTASSIUM BINDING PROTEIN KBP"/>
    <property type="match status" value="1"/>
</dbReference>
<dbReference type="SUPFAM" id="SSF54106">
    <property type="entry name" value="LysM domain"/>
    <property type="match status" value="1"/>
</dbReference>
<dbReference type="Proteomes" id="UP000284465">
    <property type="component" value="Unassembled WGS sequence"/>
</dbReference>
<feature type="domain" description="LysM" evidence="1">
    <location>
        <begin position="170"/>
        <end position="220"/>
    </location>
</feature>
<evidence type="ECO:0000259" key="1">
    <source>
        <dbReference type="PROSITE" id="PS51782"/>
    </source>
</evidence>
<dbReference type="CDD" id="cd00118">
    <property type="entry name" value="LysM"/>
    <property type="match status" value="1"/>
</dbReference>
<dbReference type="InterPro" id="IPR018392">
    <property type="entry name" value="LysM"/>
</dbReference>
<dbReference type="InterPro" id="IPR052196">
    <property type="entry name" value="Bact_Kbp"/>
</dbReference>
<gene>
    <name evidence="2" type="ORF">DW927_02935</name>
</gene>
<dbReference type="RefSeq" id="WP_118590225.1">
    <property type="nucleotide sequence ID" value="NZ_QSFP01000002.1"/>
</dbReference>
<proteinExistence type="predicted"/>
<sequence length="223" mass="24782">MAYKLYLDGVLFPVAPSKVTVKINNQNETVTLINEGEANILKAAGLSDVEFDLLLPNAEYPFALYPQKFRNAKFYLDKLEELKVQKKSFQYIMTRAFPNEKKLFHTNMTVSLEDYSIVDDAGEGFDTTVKIKLKQYREFITKTCTVDISLPKPQAAMQQTRAAGNAPSGGSYTVVSGDCLWKIAKQFYGDGGKWSVIYNANKSVIGGNPNLIYPGQVLTIPAA</sequence>
<dbReference type="InterPro" id="IPR036779">
    <property type="entry name" value="LysM_dom_sf"/>
</dbReference>
<dbReference type="Pfam" id="PF01476">
    <property type="entry name" value="LysM"/>
    <property type="match status" value="1"/>
</dbReference>
<reference evidence="2 3" key="1">
    <citation type="submission" date="2018-08" db="EMBL/GenBank/DDBJ databases">
        <title>A genome reference for cultivated species of the human gut microbiota.</title>
        <authorList>
            <person name="Zou Y."/>
            <person name="Xue W."/>
            <person name="Luo G."/>
        </authorList>
    </citation>
    <scope>NUCLEOTIDE SEQUENCE [LARGE SCALE GENOMIC DNA]</scope>
    <source>
        <strain evidence="2 3">AM43-11</strain>
    </source>
</reference>
<dbReference type="PANTHER" id="PTHR34700:SF4">
    <property type="entry name" value="PHAGE-LIKE ELEMENT PBSX PROTEIN XKDP"/>
    <property type="match status" value="1"/>
</dbReference>
<comment type="caution">
    <text evidence="2">The sequence shown here is derived from an EMBL/GenBank/DDBJ whole genome shotgun (WGS) entry which is preliminary data.</text>
</comment>
<dbReference type="AlphaFoldDB" id="A0A413SP99"/>
<dbReference type="EMBL" id="QSFP01000002">
    <property type="protein sequence ID" value="RHA69781.1"/>
    <property type="molecule type" value="Genomic_DNA"/>
</dbReference>